<keyword evidence="4" id="KW-1185">Reference proteome</keyword>
<feature type="compositionally biased region" description="Pro residues" evidence="1">
    <location>
        <begin position="32"/>
        <end position="45"/>
    </location>
</feature>
<accession>A0A167UZP7</accession>
<organism evidence="3 4">
    <name type="scientific">Niveomyces insectorum RCEF 264</name>
    <dbReference type="NCBI Taxonomy" id="1081102"/>
    <lineage>
        <taxon>Eukaryota</taxon>
        <taxon>Fungi</taxon>
        <taxon>Dikarya</taxon>
        <taxon>Ascomycota</taxon>
        <taxon>Pezizomycotina</taxon>
        <taxon>Sordariomycetes</taxon>
        <taxon>Hypocreomycetidae</taxon>
        <taxon>Hypocreales</taxon>
        <taxon>Cordycipitaceae</taxon>
        <taxon>Niveomyces</taxon>
    </lineage>
</organism>
<evidence type="ECO:0000313" key="3">
    <source>
        <dbReference type="EMBL" id="OAA62069.1"/>
    </source>
</evidence>
<dbReference type="AlphaFoldDB" id="A0A167UZP7"/>
<gene>
    <name evidence="3" type="ORF">SPI_04928</name>
</gene>
<sequence length="253" mass="26120">MGSAGSKAVPKAPLRRYPTRAAGASPAAQQPQRPPQRPARSPAPSPAATTSQPTTDAQRAQALQPEDAGTSFAKDDAIRADGGDPDGLGFPGAAFSDRLRQMGIVQPHPTFSPSSTAPDDAQLMQQVETLQEQQPQHGRQQQPPRPSSFPARPAANTTLSVLAARRRIQDQAEEEGAFGGGAAGAGASTGRRGSGASAGREFLSARTIKDALVLRARGVDAATIEARLQLKPGVVARLGPPGLVEALNVHDAA</sequence>
<dbReference type="Proteomes" id="UP000076874">
    <property type="component" value="Unassembled WGS sequence"/>
</dbReference>
<dbReference type="EMBL" id="AZHD01000007">
    <property type="protein sequence ID" value="OAA62069.1"/>
    <property type="molecule type" value="Genomic_DNA"/>
</dbReference>
<evidence type="ECO:0000256" key="1">
    <source>
        <dbReference type="SAM" id="MobiDB-lite"/>
    </source>
</evidence>
<feature type="compositionally biased region" description="Basic and acidic residues" evidence="1">
    <location>
        <begin position="73"/>
        <end position="82"/>
    </location>
</feature>
<comment type="caution">
    <text evidence="3">The sequence shown here is derived from an EMBL/GenBank/DDBJ whole genome shotgun (WGS) entry which is preliminary data.</text>
</comment>
<proteinExistence type="predicted"/>
<feature type="compositionally biased region" description="Low complexity" evidence="1">
    <location>
        <begin position="122"/>
        <end position="155"/>
    </location>
</feature>
<feature type="compositionally biased region" description="Low complexity" evidence="1">
    <location>
        <begin position="185"/>
        <end position="199"/>
    </location>
</feature>
<dbReference type="Pfam" id="PF22943">
    <property type="entry name" value="HTH_68"/>
    <property type="match status" value="1"/>
</dbReference>
<feature type="domain" description="Helix-turn-helix" evidence="2">
    <location>
        <begin position="202"/>
        <end position="245"/>
    </location>
</feature>
<reference evidence="3 4" key="1">
    <citation type="journal article" date="2016" name="Genome Biol. Evol.">
        <title>Divergent and convergent evolution of fungal pathogenicity.</title>
        <authorList>
            <person name="Shang Y."/>
            <person name="Xiao G."/>
            <person name="Zheng P."/>
            <person name="Cen K."/>
            <person name="Zhan S."/>
            <person name="Wang C."/>
        </authorList>
    </citation>
    <scope>NUCLEOTIDE SEQUENCE [LARGE SCALE GENOMIC DNA]</scope>
    <source>
        <strain evidence="3 4">RCEF 264</strain>
    </source>
</reference>
<feature type="region of interest" description="Disordered" evidence="1">
    <location>
        <begin position="1"/>
        <end position="199"/>
    </location>
</feature>
<dbReference type="InterPro" id="IPR054448">
    <property type="entry name" value="HTH_put_ascomycetes"/>
</dbReference>
<feature type="compositionally biased region" description="Low complexity" evidence="1">
    <location>
        <begin position="19"/>
        <end position="31"/>
    </location>
</feature>
<dbReference type="OrthoDB" id="4085451at2759"/>
<evidence type="ECO:0000259" key="2">
    <source>
        <dbReference type="Pfam" id="PF22943"/>
    </source>
</evidence>
<evidence type="ECO:0000313" key="4">
    <source>
        <dbReference type="Proteomes" id="UP000076874"/>
    </source>
</evidence>
<dbReference type="STRING" id="1081102.A0A167UZP7"/>
<protein>
    <recommendedName>
        <fullName evidence="2">Helix-turn-helix domain-containing protein</fullName>
    </recommendedName>
</protein>
<feature type="compositionally biased region" description="Low complexity" evidence="1">
    <location>
        <begin position="46"/>
        <end position="58"/>
    </location>
</feature>
<name>A0A167UZP7_9HYPO</name>